<feature type="region of interest" description="Disordered" evidence="8">
    <location>
        <begin position="175"/>
        <end position="255"/>
    </location>
</feature>
<accession>A0A9N7VLW7</accession>
<dbReference type="SUPFAM" id="SSF57667">
    <property type="entry name" value="beta-beta-alpha zinc fingers"/>
    <property type="match status" value="5"/>
</dbReference>
<feature type="domain" description="C2H2-type" evidence="9">
    <location>
        <begin position="156"/>
        <end position="183"/>
    </location>
</feature>
<feature type="domain" description="C2H2-type" evidence="9">
    <location>
        <begin position="360"/>
        <end position="387"/>
    </location>
</feature>
<feature type="domain" description="C2H2-type" evidence="9">
    <location>
        <begin position="333"/>
        <end position="360"/>
    </location>
</feature>
<dbReference type="GO" id="GO:0005634">
    <property type="term" value="C:nucleus"/>
    <property type="evidence" value="ECO:0007669"/>
    <property type="project" value="UniProtKB-SubCell"/>
</dbReference>
<dbReference type="PROSITE" id="PS50157">
    <property type="entry name" value="ZINC_FINGER_C2H2_2"/>
    <property type="match status" value="9"/>
</dbReference>
<feature type="compositionally biased region" description="Acidic residues" evidence="8">
    <location>
        <begin position="181"/>
        <end position="193"/>
    </location>
</feature>
<keyword evidence="5" id="KW-0862">Zinc</keyword>
<gene>
    <name evidence="10" type="ORF">PLEPLA_LOCUS39844</name>
</gene>
<feature type="region of interest" description="Disordered" evidence="8">
    <location>
        <begin position="450"/>
        <end position="497"/>
    </location>
</feature>
<proteinExistence type="predicted"/>
<evidence type="ECO:0000256" key="8">
    <source>
        <dbReference type="SAM" id="MobiDB-lite"/>
    </source>
</evidence>
<dbReference type="SMART" id="SM00355">
    <property type="entry name" value="ZnF_C2H2"/>
    <property type="match status" value="9"/>
</dbReference>
<evidence type="ECO:0000256" key="6">
    <source>
        <dbReference type="ARBA" id="ARBA00023242"/>
    </source>
</evidence>
<dbReference type="Pfam" id="PF00096">
    <property type="entry name" value="zf-C2H2"/>
    <property type="match status" value="1"/>
</dbReference>
<feature type="region of interest" description="Disordered" evidence="8">
    <location>
        <begin position="1"/>
        <end position="87"/>
    </location>
</feature>
<dbReference type="Proteomes" id="UP001153269">
    <property type="component" value="Unassembled WGS sequence"/>
</dbReference>
<feature type="compositionally biased region" description="Acidic residues" evidence="8">
    <location>
        <begin position="486"/>
        <end position="497"/>
    </location>
</feature>
<evidence type="ECO:0000256" key="5">
    <source>
        <dbReference type="ARBA" id="ARBA00022833"/>
    </source>
</evidence>
<feature type="domain" description="C2H2-type" evidence="9">
    <location>
        <begin position="261"/>
        <end position="288"/>
    </location>
</feature>
<evidence type="ECO:0000259" key="9">
    <source>
        <dbReference type="PROSITE" id="PS50157"/>
    </source>
</evidence>
<feature type="domain" description="C2H2-type" evidence="9">
    <location>
        <begin position="387"/>
        <end position="414"/>
    </location>
</feature>
<feature type="domain" description="C2H2-type" evidence="9">
    <location>
        <begin position="300"/>
        <end position="327"/>
    </location>
</feature>
<evidence type="ECO:0000256" key="2">
    <source>
        <dbReference type="ARBA" id="ARBA00022723"/>
    </source>
</evidence>
<dbReference type="PROSITE" id="PS00028">
    <property type="entry name" value="ZINC_FINGER_C2H2_1"/>
    <property type="match status" value="8"/>
</dbReference>
<keyword evidence="6" id="KW-0539">Nucleus</keyword>
<dbReference type="EMBL" id="CADEAL010004115">
    <property type="protein sequence ID" value="CAB1452105.1"/>
    <property type="molecule type" value="Genomic_DNA"/>
</dbReference>
<sequence>MELNVESERLLPTSMAAEDSQRNESDEDMESYEPGDFNVQVISASESEDESVEDHNPDLELLCESDQELRDDSDAEPSSSGLVSKPEMDLKIVQVDFEQAEEQCALVASMAENDPTEKRFSCPDCYRWFASASSLRVHRMWHGIHKRRQTQDKCSIDCEECGLQFTDSEVFKTHLHQHSLEDEEEEEEDDEEEALKPDNGNPAAELPPGREIKCENRDEDDEKMDGADNGCDTSSSSSTKNSDVAQSAEEDSSINKGRDGYCCDFCGKLYTYLVSYKKHLLKHDKKSSSPKPAVLTLSKYQCSHCDMSFHRRTRLRSHLKVHALRKRSKREPYRCDQCNNVFFCPKLLLRHMDVHKKKPFWCLSCAIGFTDEVSLDNHLQNHSRRQHKCEVCQRRFQMSSELLNHSKTHTGAKPHMCSLCGKGFSYKPNLIRHQKEHFWSYFGPDGRSPLIKNSEMKRPASSSSTVELLEKDKIKQQNETQKPSEDADEASSEESDCGEPLHYLSVTADPLDWSNTDSVQPQEGQETNVHRVHKYWEWECVECDMGFDDVAKLHSHYVKHATGELPFPQFDVEG</sequence>
<keyword evidence="3" id="KW-0677">Repeat</keyword>
<evidence type="ECO:0000256" key="3">
    <source>
        <dbReference type="ARBA" id="ARBA00022737"/>
    </source>
</evidence>
<dbReference type="FunFam" id="3.30.160.60:FF:000688">
    <property type="entry name" value="zinc finger protein 197 isoform X1"/>
    <property type="match status" value="1"/>
</dbReference>
<keyword evidence="2" id="KW-0479">Metal-binding</keyword>
<organism evidence="10 11">
    <name type="scientific">Pleuronectes platessa</name>
    <name type="common">European plaice</name>
    <dbReference type="NCBI Taxonomy" id="8262"/>
    <lineage>
        <taxon>Eukaryota</taxon>
        <taxon>Metazoa</taxon>
        <taxon>Chordata</taxon>
        <taxon>Craniata</taxon>
        <taxon>Vertebrata</taxon>
        <taxon>Euteleostomi</taxon>
        <taxon>Actinopterygii</taxon>
        <taxon>Neopterygii</taxon>
        <taxon>Teleostei</taxon>
        <taxon>Neoteleostei</taxon>
        <taxon>Acanthomorphata</taxon>
        <taxon>Carangaria</taxon>
        <taxon>Pleuronectiformes</taxon>
        <taxon>Pleuronectoidei</taxon>
        <taxon>Pleuronectidae</taxon>
        <taxon>Pleuronectes</taxon>
    </lineage>
</organism>
<comment type="subcellular location">
    <subcellularLocation>
        <location evidence="1">Nucleus</location>
    </subcellularLocation>
</comment>
<name>A0A9N7VLW7_PLEPL</name>
<feature type="domain" description="C2H2-type" evidence="9">
    <location>
        <begin position="415"/>
        <end position="437"/>
    </location>
</feature>
<dbReference type="GO" id="GO:0000981">
    <property type="term" value="F:DNA-binding transcription factor activity, RNA polymerase II-specific"/>
    <property type="evidence" value="ECO:0007669"/>
    <property type="project" value="TreeGrafter"/>
</dbReference>
<keyword evidence="11" id="KW-1185">Reference proteome</keyword>
<protein>
    <recommendedName>
        <fullName evidence="9">C2H2-type domain-containing protein</fullName>
    </recommendedName>
</protein>
<evidence type="ECO:0000256" key="4">
    <source>
        <dbReference type="ARBA" id="ARBA00022771"/>
    </source>
</evidence>
<dbReference type="GO" id="GO:0008270">
    <property type="term" value="F:zinc ion binding"/>
    <property type="evidence" value="ECO:0007669"/>
    <property type="project" value="UniProtKB-KW"/>
</dbReference>
<dbReference type="PANTHER" id="PTHR24394:SF44">
    <property type="entry name" value="ZINC FINGER PROTEIN 271-LIKE"/>
    <property type="match status" value="1"/>
</dbReference>
<comment type="caution">
    <text evidence="10">The sequence shown here is derived from an EMBL/GenBank/DDBJ whole genome shotgun (WGS) entry which is preliminary data.</text>
</comment>
<dbReference type="PANTHER" id="PTHR24394">
    <property type="entry name" value="ZINC FINGER PROTEIN"/>
    <property type="match status" value="1"/>
</dbReference>
<evidence type="ECO:0000256" key="7">
    <source>
        <dbReference type="PROSITE-ProRule" id="PRU00042"/>
    </source>
</evidence>
<dbReference type="Gene3D" id="3.30.160.60">
    <property type="entry name" value="Classic Zinc Finger"/>
    <property type="match status" value="5"/>
</dbReference>
<dbReference type="AlphaFoldDB" id="A0A9N7VLW7"/>
<feature type="domain" description="C2H2-type" evidence="9">
    <location>
        <begin position="538"/>
        <end position="566"/>
    </location>
</feature>
<dbReference type="InterPro" id="IPR013087">
    <property type="entry name" value="Znf_C2H2_type"/>
</dbReference>
<feature type="domain" description="C2H2-type" evidence="9">
    <location>
        <begin position="120"/>
        <end position="150"/>
    </location>
</feature>
<evidence type="ECO:0000313" key="11">
    <source>
        <dbReference type="Proteomes" id="UP001153269"/>
    </source>
</evidence>
<keyword evidence="4 7" id="KW-0863">Zinc-finger</keyword>
<reference evidence="10" key="1">
    <citation type="submission" date="2020-03" db="EMBL/GenBank/DDBJ databases">
        <authorList>
            <person name="Weist P."/>
        </authorList>
    </citation>
    <scope>NUCLEOTIDE SEQUENCE</scope>
</reference>
<dbReference type="InterPro" id="IPR036236">
    <property type="entry name" value="Znf_C2H2_sf"/>
</dbReference>
<evidence type="ECO:0000256" key="1">
    <source>
        <dbReference type="ARBA" id="ARBA00004123"/>
    </source>
</evidence>
<evidence type="ECO:0000313" key="10">
    <source>
        <dbReference type="EMBL" id="CAB1452105.1"/>
    </source>
</evidence>